<evidence type="ECO:0000256" key="1">
    <source>
        <dbReference type="SAM" id="MobiDB-lite"/>
    </source>
</evidence>
<evidence type="ECO:0000313" key="3">
    <source>
        <dbReference type="EMBL" id="KAK8074528.1"/>
    </source>
</evidence>
<dbReference type="Proteomes" id="UP001433268">
    <property type="component" value="Unassembled WGS sequence"/>
</dbReference>
<protein>
    <recommendedName>
        <fullName evidence="2">DUF7791 domain-containing protein</fullName>
    </recommendedName>
</protein>
<dbReference type="GeneID" id="92046566"/>
<dbReference type="PANTHER" id="PTHR10039:SF5">
    <property type="entry name" value="NACHT DOMAIN-CONTAINING PROTEIN"/>
    <property type="match status" value="1"/>
</dbReference>
<comment type="caution">
    <text evidence="3">The sequence shown here is derived from an EMBL/GenBank/DDBJ whole genome shotgun (WGS) entry which is preliminary data.</text>
</comment>
<keyword evidence="4" id="KW-1185">Reference proteome</keyword>
<feature type="non-terminal residue" evidence="3">
    <location>
        <position position="1209"/>
    </location>
</feature>
<evidence type="ECO:0000259" key="2">
    <source>
        <dbReference type="Pfam" id="PF25053"/>
    </source>
</evidence>
<sequence length="1209" mass="137791">MSGLEPIAALSLACNILQIVGIGRETVRVARQVYQDGKLDPALTEDAGILNDLAGQIHLITAVPSAAKPKAQDKRLLDLADKCQGAARDLQEEVNFLNGPPTRAKLVATLKTAAKTTWRKRRLEKLDQKLKDAENLLQAGLLTRLYERSVSTDMQLSSLNADFRDFIYEYRQGFVNATDLTRKHITRETKRSEDAVKSHVTETSIHTENSLKEHINLTFRDVVKQEQDTRLESKRDQLLRSLKFDRMNERRNQVSSSHPSTLAWLLRDGSEGDGDGDGHRSPTETSGSEDDSDFPKEDISWDSFTDWLRSTETVYWISGKPGSGKSTVAKYLPRPGSDEKSIWINGTLTPFSSLTSSGGPLLSEDITTVYEVHRTYDIRSSKDNEADWSSEELQNAFHYVLSRYPRPVVMFLDGLDEVLPKDGALRLLEIVDSLKLLHRTTGKLKLCLGSRREPVFCKRLCAYPQLRLEQLNRGDLRRYGRDHIVIPPDYHIAMPINFWLYHQGVLFSHDRLPNQDELKDWLVSSLVEKAQGVFLWLCLTAKEIKRALNQDDTVEALEHLIHTLPGDLVDLYADMWARTNHDNDHLRARAASYLQLAVSIRDDYAGEYSLSPFIMMVATTPGMADLLLQPDPANAVPVAVLIEACETTRRDAANRCAGLLECPSPTEFLSTRTNEGLSPWHDEEYKSLIPYVLRVPVYSFIHRTARDFLIDTEAGQRILNWSSSTGDRVELQLMKARLTVCRLFRRAVWRRMMRDNARTPDGSQMLRCSFSNEVAYILLKMSKRFYKRPITSGNDESVKEELFRLFLLYEQLFNYGYLYAGPTLPPKSLRFEQNPTTKENYAFNETTVNRQYEFLIEAAMYSCFAPDLWDYLLPVVVSRNVDGDTLSQLLVHACSFNGRARKPLKYMEARLNAIHKLLEMGASLFDRSPRRTRIIHEEHSPITTIIETPFKALIMSLWDIATHHATDDDFHQRFLELISLFVTHGADLQEEVYVALEIEGGLIEFRDPWHELSDDGTDKPSSRSTWGTTYSPEGCVHILFIMGCPASAMISRLLDIWKPKTRTTQTEWHSELQKMAKPGLEKSHPIALVDMSKLKQSTRRTFSKSLFLGDMSPLGSGTQSEQDLLPLVRLAEEGLEGANLERKDETENEIHVLSHVLVSLEIQAGVARAVERMKSDRVPVEERRKEVRLRLGICTPWEEPDWLEFSSTR</sequence>
<organism evidence="3 4">
    <name type="scientific">Apiospora hydei</name>
    <dbReference type="NCBI Taxonomy" id="1337664"/>
    <lineage>
        <taxon>Eukaryota</taxon>
        <taxon>Fungi</taxon>
        <taxon>Dikarya</taxon>
        <taxon>Ascomycota</taxon>
        <taxon>Pezizomycotina</taxon>
        <taxon>Sordariomycetes</taxon>
        <taxon>Xylariomycetidae</taxon>
        <taxon>Amphisphaeriales</taxon>
        <taxon>Apiosporaceae</taxon>
        <taxon>Apiospora</taxon>
    </lineage>
</organism>
<dbReference type="PANTHER" id="PTHR10039">
    <property type="entry name" value="AMELOGENIN"/>
    <property type="match status" value="1"/>
</dbReference>
<dbReference type="Pfam" id="PF25053">
    <property type="entry name" value="DUF7791"/>
    <property type="match status" value="1"/>
</dbReference>
<dbReference type="SUPFAM" id="SSF52540">
    <property type="entry name" value="P-loop containing nucleoside triphosphate hydrolases"/>
    <property type="match status" value="1"/>
</dbReference>
<gene>
    <name evidence="3" type="ORF">PG997_009191</name>
</gene>
<accession>A0ABR1VTH2</accession>
<dbReference type="InterPro" id="IPR056693">
    <property type="entry name" value="DUF7791"/>
</dbReference>
<name>A0ABR1VTH2_9PEZI</name>
<dbReference type="EMBL" id="JAQQWN010000007">
    <property type="protein sequence ID" value="KAK8074528.1"/>
    <property type="molecule type" value="Genomic_DNA"/>
</dbReference>
<feature type="region of interest" description="Disordered" evidence="1">
    <location>
        <begin position="188"/>
        <end position="207"/>
    </location>
</feature>
<dbReference type="Gene3D" id="3.40.50.300">
    <property type="entry name" value="P-loop containing nucleotide triphosphate hydrolases"/>
    <property type="match status" value="1"/>
</dbReference>
<feature type="domain" description="DUF7791" evidence="2">
    <location>
        <begin position="587"/>
        <end position="739"/>
    </location>
</feature>
<dbReference type="RefSeq" id="XP_066665468.1">
    <property type="nucleotide sequence ID" value="XM_066813506.1"/>
</dbReference>
<feature type="compositionally biased region" description="Basic and acidic residues" evidence="1">
    <location>
        <begin position="188"/>
        <end position="200"/>
    </location>
</feature>
<feature type="region of interest" description="Disordered" evidence="1">
    <location>
        <begin position="250"/>
        <end position="296"/>
    </location>
</feature>
<reference evidence="3 4" key="1">
    <citation type="submission" date="2023-01" db="EMBL/GenBank/DDBJ databases">
        <title>Analysis of 21 Apiospora genomes using comparative genomics revels a genus with tremendous synthesis potential of carbohydrate active enzymes and secondary metabolites.</title>
        <authorList>
            <person name="Sorensen T."/>
        </authorList>
    </citation>
    <scope>NUCLEOTIDE SEQUENCE [LARGE SCALE GENOMIC DNA]</scope>
    <source>
        <strain evidence="3 4">CBS 114990</strain>
    </source>
</reference>
<proteinExistence type="predicted"/>
<dbReference type="InterPro" id="IPR027417">
    <property type="entry name" value="P-loop_NTPase"/>
</dbReference>
<evidence type="ECO:0000313" key="4">
    <source>
        <dbReference type="Proteomes" id="UP001433268"/>
    </source>
</evidence>